<feature type="domain" description="2-oxoacid dehydrogenase acyltransferase catalytic" evidence="1">
    <location>
        <begin position="1"/>
        <end position="82"/>
    </location>
</feature>
<dbReference type="GO" id="GO:0005739">
    <property type="term" value="C:mitochondrion"/>
    <property type="evidence" value="ECO:0007669"/>
    <property type="project" value="TreeGrafter"/>
</dbReference>
<dbReference type="InterPro" id="IPR001078">
    <property type="entry name" value="2-oxoacid_DH_actylTfrase"/>
</dbReference>
<dbReference type="GO" id="GO:0006086">
    <property type="term" value="P:pyruvate decarboxylation to acetyl-CoA"/>
    <property type="evidence" value="ECO:0007669"/>
    <property type="project" value="InterPro"/>
</dbReference>
<evidence type="ECO:0000313" key="2">
    <source>
        <dbReference type="EMBL" id="QQP38577.1"/>
    </source>
</evidence>
<dbReference type="Gene3D" id="3.30.559.10">
    <property type="entry name" value="Chloramphenicol acetyltransferase-like domain"/>
    <property type="match status" value="1"/>
</dbReference>
<organism evidence="2 3">
    <name type="scientific">Caligus rogercresseyi</name>
    <name type="common">Sea louse</name>
    <dbReference type="NCBI Taxonomy" id="217165"/>
    <lineage>
        <taxon>Eukaryota</taxon>
        <taxon>Metazoa</taxon>
        <taxon>Ecdysozoa</taxon>
        <taxon>Arthropoda</taxon>
        <taxon>Crustacea</taxon>
        <taxon>Multicrustacea</taxon>
        <taxon>Hexanauplia</taxon>
        <taxon>Copepoda</taxon>
        <taxon>Siphonostomatoida</taxon>
        <taxon>Caligidae</taxon>
        <taxon>Caligus</taxon>
    </lineage>
</organism>
<dbReference type="EMBL" id="CP045902">
    <property type="protein sequence ID" value="QQP38577.1"/>
    <property type="molecule type" value="Genomic_DNA"/>
</dbReference>
<feature type="non-terminal residue" evidence="2">
    <location>
        <position position="1"/>
    </location>
</feature>
<dbReference type="Proteomes" id="UP000595437">
    <property type="component" value="Chromosome 13"/>
</dbReference>
<evidence type="ECO:0000313" key="3">
    <source>
        <dbReference type="Proteomes" id="UP000595437"/>
    </source>
</evidence>
<dbReference type="PANTHER" id="PTHR23151:SF90">
    <property type="entry name" value="DIHYDROLIPOYLLYSINE-RESIDUE ACETYLTRANSFERASE COMPONENT OF PYRUVATE DEHYDROGENASE COMPLEX, MITOCHONDRIAL-RELATED"/>
    <property type="match status" value="1"/>
</dbReference>
<dbReference type="AlphaFoldDB" id="A0A7T8JX88"/>
<keyword evidence="2" id="KW-0808">Transferase</keyword>
<sequence>GGTFTISNLGMFGITEFTAIINPPQVGILAIGSGFPEIHPHTGKSFTSMSATLSFDQRFIDDGVAASFMSTFRKVMENPEYMNLGLLPMGRFSAASE</sequence>
<dbReference type="InterPro" id="IPR023213">
    <property type="entry name" value="CAT-like_dom_sf"/>
</dbReference>
<dbReference type="PANTHER" id="PTHR23151">
    <property type="entry name" value="DIHYDROLIPOAMIDE ACETYL/SUCCINYL-TRANSFERASE-RELATED"/>
    <property type="match status" value="1"/>
</dbReference>
<dbReference type="GO" id="GO:0045254">
    <property type="term" value="C:pyruvate dehydrogenase complex"/>
    <property type="evidence" value="ECO:0007669"/>
    <property type="project" value="InterPro"/>
</dbReference>
<gene>
    <name evidence="2" type="ORF">FKW44_019187</name>
</gene>
<dbReference type="Pfam" id="PF00198">
    <property type="entry name" value="2-oxoacid_dh"/>
    <property type="match status" value="1"/>
</dbReference>
<keyword evidence="2" id="KW-0670">Pyruvate</keyword>
<dbReference type="GO" id="GO:0016746">
    <property type="term" value="F:acyltransferase activity"/>
    <property type="evidence" value="ECO:0007669"/>
    <property type="project" value="InterPro"/>
</dbReference>
<dbReference type="InterPro" id="IPR045257">
    <property type="entry name" value="E2/Pdx1"/>
</dbReference>
<dbReference type="SUPFAM" id="SSF52777">
    <property type="entry name" value="CoA-dependent acyltransferases"/>
    <property type="match status" value="1"/>
</dbReference>
<protein>
    <submittedName>
        <fullName evidence="2">Dihydrolipoamide acetyltransferase component of pyruvate dehydrogenase complex</fullName>
    </submittedName>
</protein>
<proteinExistence type="predicted"/>
<dbReference type="OrthoDB" id="537444at2759"/>
<accession>A0A7T8JX88</accession>
<keyword evidence="3" id="KW-1185">Reference proteome</keyword>
<name>A0A7T8JX88_CALRO</name>
<evidence type="ECO:0000259" key="1">
    <source>
        <dbReference type="Pfam" id="PF00198"/>
    </source>
</evidence>
<reference evidence="3" key="1">
    <citation type="submission" date="2021-01" db="EMBL/GenBank/DDBJ databases">
        <title>Caligus Genome Assembly.</title>
        <authorList>
            <person name="Gallardo-Escarate C."/>
        </authorList>
    </citation>
    <scope>NUCLEOTIDE SEQUENCE [LARGE SCALE GENOMIC DNA]</scope>
</reference>